<dbReference type="InterPro" id="IPR001138">
    <property type="entry name" value="Zn2Cys6_DnaBD"/>
</dbReference>
<dbReference type="CDD" id="cd00067">
    <property type="entry name" value="GAL4"/>
    <property type="match status" value="1"/>
</dbReference>
<dbReference type="GeneID" id="68118640"/>
<dbReference type="Proteomes" id="UP000444721">
    <property type="component" value="Unassembled WGS sequence"/>
</dbReference>
<accession>A0A6A5CAU4</accession>
<feature type="region of interest" description="Disordered" evidence="1">
    <location>
        <begin position="1"/>
        <end position="44"/>
    </location>
</feature>
<dbReference type="AlphaFoldDB" id="A0A6A5CAU4"/>
<name>A0A6A5CAU4_NAEFO</name>
<dbReference type="VEuPathDB" id="AmoebaDB:NF0029870"/>
<keyword evidence="3" id="KW-1185">Reference proteome</keyword>
<dbReference type="VEuPathDB" id="AmoebaDB:NF0029860"/>
<evidence type="ECO:0000313" key="2">
    <source>
        <dbReference type="EMBL" id="KAF0982495.1"/>
    </source>
</evidence>
<dbReference type="OMA" id="SHACCED"/>
<dbReference type="GO" id="GO:0000981">
    <property type="term" value="F:DNA-binding transcription factor activity, RNA polymerase II-specific"/>
    <property type="evidence" value="ECO:0007669"/>
    <property type="project" value="InterPro"/>
</dbReference>
<organism evidence="2 3">
    <name type="scientific">Naegleria fowleri</name>
    <name type="common">Brain eating amoeba</name>
    <dbReference type="NCBI Taxonomy" id="5763"/>
    <lineage>
        <taxon>Eukaryota</taxon>
        <taxon>Discoba</taxon>
        <taxon>Heterolobosea</taxon>
        <taxon>Tetramitia</taxon>
        <taxon>Eutetramitia</taxon>
        <taxon>Vahlkampfiidae</taxon>
        <taxon>Naegleria</taxon>
    </lineage>
</organism>
<dbReference type="GO" id="GO:0008270">
    <property type="term" value="F:zinc ion binding"/>
    <property type="evidence" value="ECO:0007669"/>
    <property type="project" value="InterPro"/>
</dbReference>
<dbReference type="EMBL" id="VFQX01000009">
    <property type="protein sequence ID" value="KAF0982495.1"/>
    <property type="molecule type" value="Genomic_DNA"/>
</dbReference>
<sequence>MTDTDSSVNNTQPPPHSPHEEEHGDSSSDEKTRKRSISKKACEHCKKSHACCEDKRPCKRTSLGLECYDLPSKKRGRKRKFVQQPPTSTTVSTAQSQQQSVLILPSHQPTPHVRIQPKTTHKKPTSATNHHILSSFNYKPIAPSNMEKRTLLANHKPSSIHPPHTTSLVHPPLRSISATSAVSITPSNSIYHCPVASFIACPGGMQQPKVTSTQPIQSLLHSRGCPFHQQQQQQPTSRPSMVVSSLQAHPIPTMINSEQQQEPSKCPFNHTSSHVSNFTSAFKRTKMSFEQPPLDNHLRLAPLNPQIDNKNTEESTRGSKIALLRKWLSTSEIKPSPNAEDGKAYIIHKLMTDDDVNYQFWALLEEYINYSLKQIENGKSIDDFTRTKTNKEAIEQLESLYISIGSSKCPFLILRKEQSQNSPLPTPPPQLESLPSITNISLPSLKSIFNLDNTQSFENLQHNPFTKCPVGYHSISNEIQDMNRARTGILPSAHHPVNSVNDNGDFSEASEMYIKGILDLCGTCIAFYSLDFGGRLLLWNKKAKQTLGYENIPYGLLKWDDLLHISSENKAYLPSPSDLACLQYPCNFIISHGTSKQPTRIQSDTACFVKDRFSAVSFE</sequence>
<feature type="compositionally biased region" description="Polar residues" evidence="1">
    <location>
        <begin position="1"/>
        <end position="11"/>
    </location>
</feature>
<comment type="caution">
    <text evidence="2">The sequence shown here is derived from an EMBL/GenBank/DDBJ whole genome shotgun (WGS) entry which is preliminary data.</text>
</comment>
<proteinExistence type="predicted"/>
<reference evidence="2 3" key="1">
    <citation type="journal article" date="2019" name="Sci. Rep.">
        <title>Nanopore sequencing improves the draft genome of the human pathogenic amoeba Naegleria fowleri.</title>
        <authorList>
            <person name="Liechti N."/>
            <person name="Schurch N."/>
            <person name="Bruggmann R."/>
            <person name="Wittwer M."/>
        </authorList>
    </citation>
    <scope>NUCLEOTIDE SEQUENCE [LARGE SCALE GENOMIC DNA]</scope>
    <source>
        <strain evidence="2 3">ATCC 30894</strain>
    </source>
</reference>
<evidence type="ECO:0000256" key="1">
    <source>
        <dbReference type="SAM" id="MobiDB-lite"/>
    </source>
</evidence>
<dbReference type="OrthoDB" id="10260182at2759"/>
<protein>
    <recommendedName>
        <fullName evidence="4">Zn(2)-C6 fungal-type domain-containing protein</fullName>
    </recommendedName>
</protein>
<dbReference type="RefSeq" id="XP_044567208.1">
    <property type="nucleotide sequence ID" value="XM_044701832.1"/>
</dbReference>
<dbReference type="VEuPathDB" id="AmoebaDB:NfTy_019130"/>
<evidence type="ECO:0000313" key="3">
    <source>
        <dbReference type="Proteomes" id="UP000444721"/>
    </source>
</evidence>
<feature type="compositionally biased region" description="Low complexity" evidence="1">
    <location>
        <begin position="82"/>
        <end position="101"/>
    </location>
</feature>
<feature type="compositionally biased region" description="Basic and acidic residues" evidence="1">
    <location>
        <begin position="17"/>
        <end position="32"/>
    </location>
</feature>
<feature type="region of interest" description="Disordered" evidence="1">
    <location>
        <begin position="75"/>
        <end position="128"/>
    </location>
</feature>
<gene>
    <name evidence="2" type="ORF">FDP41_011425</name>
</gene>
<dbReference type="VEuPathDB" id="AmoebaDB:FDP41_011425"/>
<evidence type="ECO:0008006" key="4">
    <source>
        <dbReference type="Google" id="ProtNLM"/>
    </source>
</evidence>